<dbReference type="SMART" id="SM00387">
    <property type="entry name" value="HATPase_c"/>
    <property type="match status" value="1"/>
</dbReference>
<evidence type="ECO:0000313" key="10">
    <source>
        <dbReference type="Proteomes" id="UP000715781"/>
    </source>
</evidence>
<comment type="catalytic activity">
    <reaction evidence="1">
        <text>ATP + protein L-histidine = ADP + protein N-phospho-L-histidine.</text>
        <dbReference type="EC" id="2.7.13.3"/>
    </reaction>
</comment>
<evidence type="ECO:0000256" key="1">
    <source>
        <dbReference type="ARBA" id="ARBA00000085"/>
    </source>
</evidence>
<evidence type="ECO:0000256" key="6">
    <source>
        <dbReference type="ARBA" id="ARBA00022840"/>
    </source>
</evidence>
<dbReference type="InterPro" id="IPR036890">
    <property type="entry name" value="HATPase_C_sf"/>
</dbReference>
<dbReference type="EC" id="2.7.13.3" evidence="2"/>
<comment type="caution">
    <text evidence="9">The sequence shown here is derived from an EMBL/GenBank/DDBJ whole genome shotgun (WGS) entry which is preliminary data.</text>
</comment>
<protein>
    <recommendedName>
        <fullName evidence="2">histidine kinase</fullName>
        <ecNumber evidence="2">2.7.13.3</ecNumber>
    </recommendedName>
</protein>
<evidence type="ECO:0000256" key="4">
    <source>
        <dbReference type="ARBA" id="ARBA00022741"/>
    </source>
</evidence>
<dbReference type="Proteomes" id="UP000715781">
    <property type="component" value="Unassembled WGS sequence"/>
</dbReference>
<dbReference type="PANTHER" id="PTHR43065:SF46">
    <property type="entry name" value="C4-DICARBOXYLATE TRANSPORT SENSOR PROTEIN DCTB"/>
    <property type="match status" value="1"/>
</dbReference>
<keyword evidence="6" id="KW-0067">ATP-binding</keyword>
<keyword evidence="7" id="KW-0902">Two-component regulatory system</keyword>
<keyword evidence="4" id="KW-0547">Nucleotide-binding</keyword>
<keyword evidence="3" id="KW-0808">Transferase</keyword>
<evidence type="ECO:0000256" key="2">
    <source>
        <dbReference type="ARBA" id="ARBA00012438"/>
    </source>
</evidence>
<dbReference type="PANTHER" id="PTHR43065">
    <property type="entry name" value="SENSOR HISTIDINE KINASE"/>
    <property type="match status" value="1"/>
</dbReference>
<dbReference type="Gene3D" id="3.30.565.10">
    <property type="entry name" value="Histidine kinase-like ATPase, C-terminal domain"/>
    <property type="match status" value="1"/>
</dbReference>
<sequence>MCNSGLSCNLPSSTPNSPEIRIRTEFIDNKQVVIRIADNGSGIPLNVKQRLFDPFFTTKPVGKGTGLGLSISYQIIAEKHGGQLQFLSAVGEGTEFIIKIPVELNF</sequence>
<gene>
    <name evidence="9" type="ORF">KME32_33195</name>
</gene>
<dbReference type="InterPro" id="IPR005467">
    <property type="entry name" value="His_kinase_dom"/>
</dbReference>
<evidence type="ECO:0000313" key="9">
    <source>
        <dbReference type="EMBL" id="MBW4565856.1"/>
    </source>
</evidence>
<dbReference type="EMBL" id="JAHHHN010000050">
    <property type="protein sequence ID" value="MBW4565856.1"/>
    <property type="molecule type" value="Genomic_DNA"/>
</dbReference>
<organism evidence="9 10">
    <name type="scientific">Mojavia pulchra JT2-VF2</name>
    <dbReference type="NCBI Taxonomy" id="287848"/>
    <lineage>
        <taxon>Bacteria</taxon>
        <taxon>Bacillati</taxon>
        <taxon>Cyanobacteriota</taxon>
        <taxon>Cyanophyceae</taxon>
        <taxon>Nostocales</taxon>
        <taxon>Nostocaceae</taxon>
    </lineage>
</organism>
<dbReference type="SUPFAM" id="SSF55874">
    <property type="entry name" value="ATPase domain of HSP90 chaperone/DNA topoisomerase II/histidine kinase"/>
    <property type="match status" value="1"/>
</dbReference>
<dbReference type="AlphaFoldDB" id="A0A951Q5Q2"/>
<name>A0A951Q5Q2_9NOST</name>
<evidence type="ECO:0000256" key="5">
    <source>
        <dbReference type="ARBA" id="ARBA00022777"/>
    </source>
</evidence>
<reference evidence="9" key="1">
    <citation type="submission" date="2021-05" db="EMBL/GenBank/DDBJ databases">
        <authorList>
            <person name="Pietrasiak N."/>
            <person name="Ward R."/>
            <person name="Stajich J.E."/>
            <person name="Kurbessoian T."/>
        </authorList>
    </citation>
    <scope>NUCLEOTIDE SEQUENCE</scope>
    <source>
        <strain evidence="9">JT2-VF2</strain>
    </source>
</reference>
<feature type="domain" description="Histidine kinase" evidence="8">
    <location>
        <begin position="1"/>
        <end position="104"/>
    </location>
</feature>
<evidence type="ECO:0000256" key="3">
    <source>
        <dbReference type="ARBA" id="ARBA00022679"/>
    </source>
</evidence>
<keyword evidence="5" id="KW-0418">Kinase</keyword>
<dbReference type="GO" id="GO:0005524">
    <property type="term" value="F:ATP binding"/>
    <property type="evidence" value="ECO:0007669"/>
    <property type="project" value="UniProtKB-KW"/>
</dbReference>
<dbReference type="PROSITE" id="PS50109">
    <property type="entry name" value="HIS_KIN"/>
    <property type="match status" value="1"/>
</dbReference>
<accession>A0A951Q5Q2</accession>
<dbReference type="Pfam" id="PF02518">
    <property type="entry name" value="HATPase_c"/>
    <property type="match status" value="1"/>
</dbReference>
<proteinExistence type="predicted"/>
<evidence type="ECO:0000256" key="7">
    <source>
        <dbReference type="ARBA" id="ARBA00023012"/>
    </source>
</evidence>
<dbReference type="PRINTS" id="PR00344">
    <property type="entry name" value="BCTRLSENSOR"/>
</dbReference>
<reference evidence="9" key="2">
    <citation type="journal article" date="2022" name="Microbiol. Resour. Announc.">
        <title>Metagenome Sequencing to Explore Phylogenomics of Terrestrial Cyanobacteria.</title>
        <authorList>
            <person name="Ward R.D."/>
            <person name="Stajich J.E."/>
            <person name="Johansen J.R."/>
            <person name="Huntemann M."/>
            <person name="Clum A."/>
            <person name="Foster B."/>
            <person name="Foster B."/>
            <person name="Roux S."/>
            <person name="Palaniappan K."/>
            <person name="Varghese N."/>
            <person name="Mukherjee S."/>
            <person name="Reddy T.B.K."/>
            <person name="Daum C."/>
            <person name="Copeland A."/>
            <person name="Chen I.A."/>
            <person name="Ivanova N.N."/>
            <person name="Kyrpides N.C."/>
            <person name="Shapiro N."/>
            <person name="Eloe-Fadrosh E.A."/>
            <person name="Pietrasiak N."/>
        </authorList>
    </citation>
    <scope>NUCLEOTIDE SEQUENCE</scope>
    <source>
        <strain evidence="9">JT2-VF2</strain>
    </source>
</reference>
<dbReference type="GO" id="GO:0000160">
    <property type="term" value="P:phosphorelay signal transduction system"/>
    <property type="evidence" value="ECO:0007669"/>
    <property type="project" value="UniProtKB-KW"/>
</dbReference>
<evidence type="ECO:0000259" key="8">
    <source>
        <dbReference type="PROSITE" id="PS50109"/>
    </source>
</evidence>
<dbReference type="InterPro" id="IPR003594">
    <property type="entry name" value="HATPase_dom"/>
</dbReference>
<dbReference type="GO" id="GO:0004673">
    <property type="term" value="F:protein histidine kinase activity"/>
    <property type="evidence" value="ECO:0007669"/>
    <property type="project" value="UniProtKB-EC"/>
</dbReference>
<dbReference type="InterPro" id="IPR004358">
    <property type="entry name" value="Sig_transdc_His_kin-like_C"/>
</dbReference>